<reference evidence="2" key="1">
    <citation type="submission" date="2021-02" db="EMBL/GenBank/DDBJ databases">
        <authorList>
            <person name="Dougan E. K."/>
            <person name="Rhodes N."/>
            <person name="Thang M."/>
            <person name="Chan C."/>
        </authorList>
    </citation>
    <scope>NUCLEOTIDE SEQUENCE</scope>
</reference>
<feature type="region of interest" description="Disordered" evidence="1">
    <location>
        <begin position="1"/>
        <end position="53"/>
    </location>
</feature>
<feature type="non-terminal residue" evidence="2">
    <location>
        <position position="1"/>
    </location>
</feature>
<protein>
    <recommendedName>
        <fullName evidence="4">J domain-containing protein</fullName>
    </recommendedName>
</protein>
<sequence length="287" mass="32119">MPSAREAAAEKRHSSTADVFVDLQPTKLEWTPVPEGGQKPESASQRSRPTTPRYLRECRIEGAEAQTETAPRTPRVAAARQEVRARTVPDAELHEERTGFELQELAARIRRAHVHVSAEDPWWCRVLDVRYSTVTERILETTRRSLALKLHPDKVSKNIAGRDLIIQAYHAVDEAYNLGKLHLQEFGEFKRLDTFNWCCRKFGICETPDGSAWPCSISGICETRDCTACVLDWSGICVIPAREPKYTTEITLPGDGGSWLMIMVCVDCRKTVITPPGMGISQSCGPI</sequence>
<dbReference type="Proteomes" id="UP000601435">
    <property type="component" value="Unassembled WGS sequence"/>
</dbReference>
<proteinExistence type="predicted"/>
<comment type="caution">
    <text evidence="2">The sequence shown here is derived from an EMBL/GenBank/DDBJ whole genome shotgun (WGS) entry which is preliminary data.</text>
</comment>
<feature type="compositionally biased region" description="Polar residues" evidence="1">
    <location>
        <begin position="41"/>
        <end position="50"/>
    </location>
</feature>
<evidence type="ECO:0000313" key="3">
    <source>
        <dbReference type="Proteomes" id="UP000601435"/>
    </source>
</evidence>
<feature type="non-terminal residue" evidence="2">
    <location>
        <position position="287"/>
    </location>
</feature>
<gene>
    <name evidence="2" type="ORF">SNEC2469_LOCUS26090</name>
</gene>
<dbReference type="EMBL" id="CAJNJA010052466">
    <property type="protein sequence ID" value="CAE7846833.1"/>
    <property type="molecule type" value="Genomic_DNA"/>
</dbReference>
<keyword evidence="3" id="KW-1185">Reference proteome</keyword>
<accession>A0A813A0R4</accession>
<name>A0A813A0R4_9DINO</name>
<organism evidence="2 3">
    <name type="scientific">Symbiodinium necroappetens</name>
    <dbReference type="NCBI Taxonomy" id="1628268"/>
    <lineage>
        <taxon>Eukaryota</taxon>
        <taxon>Sar</taxon>
        <taxon>Alveolata</taxon>
        <taxon>Dinophyceae</taxon>
        <taxon>Suessiales</taxon>
        <taxon>Symbiodiniaceae</taxon>
        <taxon>Symbiodinium</taxon>
    </lineage>
</organism>
<dbReference type="AlphaFoldDB" id="A0A813A0R4"/>
<evidence type="ECO:0000313" key="2">
    <source>
        <dbReference type="EMBL" id="CAE7846833.1"/>
    </source>
</evidence>
<evidence type="ECO:0008006" key="4">
    <source>
        <dbReference type="Google" id="ProtNLM"/>
    </source>
</evidence>
<evidence type="ECO:0000256" key="1">
    <source>
        <dbReference type="SAM" id="MobiDB-lite"/>
    </source>
</evidence>